<dbReference type="Proteomes" id="UP000799118">
    <property type="component" value="Unassembled WGS sequence"/>
</dbReference>
<evidence type="ECO:0000313" key="2">
    <source>
        <dbReference type="Proteomes" id="UP000799118"/>
    </source>
</evidence>
<evidence type="ECO:0000313" key="1">
    <source>
        <dbReference type="EMBL" id="KAE9402420.1"/>
    </source>
</evidence>
<sequence>LIDFDWSGRVGEAWYPADISMDMSIVWHDEVKRGGLIAKEHDLHLLKLL</sequence>
<protein>
    <submittedName>
        <fullName evidence="1">Uncharacterized protein</fullName>
    </submittedName>
</protein>
<dbReference type="AlphaFoldDB" id="A0A6A4HXG4"/>
<gene>
    <name evidence="1" type="ORF">BT96DRAFT_816566</name>
</gene>
<accession>A0A6A4HXG4</accession>
<name>A0A6A4HXG4_9AGAR</name>
<organism evidence="1 2">
    <name type="scientific">Gymnopus androsaceus JB14</name>
    <dbReference type="NCBI Taxonomy" id="1447944"/>
    <lineage>
        <taxon>Eukaryota</taxon>
        <taxon>Fungi</taxon>
        <taxon>Dikarya</taxon>
        <taxon>Basidiomycota</taxon>
        <taxon>Agaricomycotina</taxon>
        <taxon>Agaricomycetes</taxon>
        <taxon>Agaricomycetidae</taxon>
        <taxon>Agaricales</taxon>
        <taxon>Marasmiineae</taxon>
        <taxon>Omphalotaceae</taxon>
        <taxon>Gymnopus</taxon>
    </lineage>
</organism>
<proteinExistence type="predicted"/>
<feature type="non-terminal residue" evidence="1">
    <location>
        <position position="1"/>
    </location>
</feature>
<keyword evidence="2" id="KW-1185">Reference proteome</keyword>
<reference evidence="1" key="1">
    <citation type="journal article" date="2019" name="Environ. Microbiol.">
        <title>Fungal ecological strategies reflected in gene transcription - a case study of two litter decomposers.</title>
        <authorList>
            <person name="Barbi F."/>
            <person name="Kohler A."/>
            <person name="Barry K."/>
            <person name="Baskaran P."/>
            <person name="Daum C."/>
            <person name="Fauchery L."/>
            <person name="Ihrmark K."/>
            <person name="Kuo A."/>
            <person name="LaButti K."/>
            <person name="Lipzen A."/>
            <person name="Morin E."/>
            <person name="Grigoriev I.V."/>
            <person name="Henrissat B."/>
            <person name="Lindahl B."/>
            <person name="Martin F."/>
        </authorList>
    </citation>
    <scope>NUCLEOTIDE SEQUENCE</scope>
    <source>
        <strain evidence="1">JB14</strain>
    </source>
</reference>
<dbReference type="EMBL" id="ML769435">
    <property type="protein sequence ID" value="KAE9402420.1"/>
    <property type="molecule type" value="Genomic_DNA"/>
</dbReference>
<dbReference type="OrthoDB" id="4062651at2759"/>